<protein>
    <submittedName>
        <fullName evidence="2">Uncharacterized protein</fullName>
    </submittedName>
</protein>
<feature type="compositionally biased region" description="Low complexity" evidence="1">
    <location>
        <begin position="1"/>
        <end position="17"/>
    </location>
</feature>
<comment type="caution">
    <text evidence="2">The sequence shown here is derived from an EMBL/GenBank/DDBJ whole genome shotgun (WGS) entry which is preliminary data.</text>
</comment>
<sequence>MNRTRGNNAGQQNTAQQPSKSSEMPVVYTTSWAFQKIAIGRLATATNNRCKQQARCPSDRAKVNKRLFMKSVAGLFGTTSPSEREGRAWLAWLLLQARYTQPGSQAQIPRCLG</sequence>
<proteinExistence type="predicted"/>
<gene>
    <name evidence="2" type="ORF">PoB_001529100</name>
</gene>
<evidence type="ECO:0000313" key="2">
    <source>
        <dbReference type="EMBL" id="GFN88785.1"/>
    </source>
</evidence>
<evidence type="ECO:0000256" key="1">
    <source>
        <dbReference type="SAM" id="MobiDB-lite"/>
    </source>
</evidence>
<dbReference type="EMBL" id="BLXT01001882">
    <property type="protein sequence ID" value="GFN88785.1"/>
    <property type="molecule type" value="Genomic_DNA"/>
</dbReference>
<organism evidence="2 3">
    <name type="scientific">Plakobranchus ocellatus</name>
    <dbReference type="NCBI Taxonomy" id="259542"/>
    <lineage>
        <taxon>Eukaryota</taxon>
        <taxon>Metazoa</taxon>
        <taxon>Spiralia</taxon>
        <taxon>Lophotrochozoa</taxon>
        <taxon>Mollusca</taxon>
        <taxon>Gastropoda</taxon>
        <taxon>Heterobranchia</taxon>
        <taxon>Euthyneura</taxon>
        <taxon>Panpulmonata</taxon>
        <taxon>Sacoglossa</taxon>
        <taxon>Placobranchoidea</taxon>
        <taxon>Plakobranchidae</taxon>
        <taxon>Plakobranchus</taxon>
    </lineage>
</organism>
<reference evidence="2 3" key="1">
    <citation type="journal article" date="2021" name="Elife">
        <title>Chloroplast acquisition without the gene transfer in kleptoplastic sea slugs, Plakobranchus ocellatus.</title>
        <authorList>
            <person name="Maeda T."/>
            <person name="Takahashi S."/>
            <person name="Yoshida T."/>
            <person name="Shimamura S."/>
            <person name="Takaki Y."/>
            <person name="Nagai Y."/>
            <person name="Toyoda A."/>
            <person name="Suzuki Y."/>
            <person name="Arimoto A."/>
            <person name="Ishii H."/>
            <person name="Satoh N."/>
            <person name="Nishiyama T."/>
            <person name="Hasebe M."/>
            <person name="Maruyama T."/>
            <person name="Minagawa J."/>
            <person name="Obokata J."/>
            <person name="Shigenobu S."/>
        </authorList>
    </citation>
    <scope>NUCLEOTIDE SEQUENCE [LARGE SCALE GENOMIC DNA]</scope>
</reference>
<dbReference type="AlphaFoldDB" id="A0AAV3YYZ8"/>
<accession>A0AAV3YYZ8</accession>
<dbReference type="Proteomes" id="UP000735302">
    <property type="component" value="Unassembled WGS sequence"/>
</dbReference>
<evidence type="ECO:0000313" key="3">
    <source>
        <dbReference type="Proteomes" id="UP000735302"/>
    </source>
</evidence>
<keyword evidence="3" id="KW-1185">Reference proteome</keyword>
<feature type="region of interest" description="Disordered" evidence="1">
    <location>
        <begin position="1"/>
        <end position="23"/>
    </location>
</feature>
<name>A0AAV3YYZ8_9GAST</name>